<accession>A0A4Y7QEW7</accession>
<sequence>MKTHPNFPDRLNIKPSLAPGLPQTGKDENTSAFDSESQSAAIEKYGIAGRVWEAAYLLTQYFEPAPQSDWGFDPPCSMISEPSLGEPLTVIELGSGTGFVGLSLVKQLQQVGVRDSLVIVTDLPDVCRLLENNLHVERQKWNQNTPTDVWVKPLAWGGLSDSNQLAVDLGLSSSNPALRRHPTHLICSDLVYFPHLLAPLLRSLLHLTSPPFAPMNTTVTKATNNTTTTSPEIIVSYEIRSLPKESPFWSAFGLWFSYIPLAARRKEKREGTKMDVSVDVDPSRFRGKWRRFGDERRDADGHAFVFIARRRPESYAWRIPDDDTDLLAGVGARGTQYPKSDDTFEMLLLMTMDDESDDDA</sequence>
<dbReference type="Pfam" id="PF10294">
    <property type="entry name" value="Methyltransf_16"/>
    <property type="match status" value="1"/>
</dbReference>
<dbReference type="OrthoDB" id="413520at2759"/>
<reference evidence="2 3" key="1">
    <citation type="submission" date="2018-06" db="EMBL/GenBank/DDBJ databases">
        <title>A transcriptomic atlas of mushroom development highlights an independent origin of complex multicellularity.</title>
        <authorList>
            <consortium name="DOE Joint Genome Institute"/>
            <person name="Krizsan K."/>
            <person name="Almasi E."/>
            <person name="Merenyi Z."/>
            <person name="Sahu N."/>
            <person name="Viragh M."/>
            <person name="Koszo T."/>
            <person name="Mondo S."/>
            <person name="Kiss B."/>
            <person name="Balint B."/>
            <person name="Kues U."/>
            <person name="Barry K."/>
            <person name="Hegedus J.C."/>
            <person name="Henrissat B."/>
            <person name="Johnson J."/>
            <person name="Lipzen A."/>
            <person name="Ohm R."/>
            <person name="Nagy I."/>
            <person name="Pangilinan J."/>
            <person name="Yan J."/>
            <person name="Xiong Y."/>
            <person name="Grigoriev I.V."/>
            <person name="Hibbett D.S."/>
            <person name="Nagy L.G."/>
        </authorList>
    </citation>
    <scope>NUCLEOTIDE SEQUENCE [LARGE SCALE GENOMIC DNA]</scope>
    <source>
        <strain evidence="2 3">SZMC22713</strain>
    </source>
</reference>
<protein>
    <recommendedName>
        <fullName evidence="4">S-adenosyl-L-methionine-dependent methyltransferase</fullName>
    </recommendedName>
</protein>
<dbReference type="GO" id="GO:0005829">
    <property type="term" value="C:cytosol"/>
    <property type="evidence" value="ECO:0007669"/>
    <property type="project" value="TreeGrafter"/>
</dbReference>
<evidence type="ECO:0000313" key="3">
    <source>
        <dbReference type="Proteomes" id="UP000294933"/>
    </source>
</evidence>
<dbReference type="AlphaFoldDB" id="A0A4Y7QEW7"/>
<evidence type="ECO:0008006" key="4">
    <source>
        <dbReference type="Google" id="ProtNLM"/>
    </source>
</evidence>
<feature type="region of interest" description="Disordered" evidence="1">
    <location>
        <begin position="1"/>
        <end position="35"/>
    </location>
</feature>
<dbReference type="InterPro" id="IPR019410">
    <property type="entry name" value="Methyltransf_16"/>
</dbReference>
<proteinExistence type="predicted"/>
<dbReference type="GO" id="GO:0008757">
    <property type="term" value="F:S-adenosylmethionine-dependent methyltransferase activity"/>
    <property type="evidence" value="ECO:0007669"/>
    <property type="project" value="UniProtKB-ARBA"/>
</dbReference>
<evidence type="ECO:0000256" key="1">
    <source>
        <dbReference type="SAM" id="MobiDB-lite"/>
    </source>
</evidence>
<dbReference type="PANTHER" id="PTHR14614:SF161">
    <property type="match status" value="1"/>
</dbReference>
<name>A0A4Y7QEW7_9AGAM</name>
<dbReference type="EMBL" id="ML170163">
    <property type="protein sequence ID" value="TDL25821.1"/>
    <property type="molecule type" value="Genomic_DNA"/>
</dbReference>
<dbReference type="STRING" id="50990.A0A4Y7QEW7"/>
<keyword evidence="3" id="KW-1185">Reference proteome</keyword>
<dbReference type="Proteomes" id="UP000294933">
    <property type="component" value="Unassembled WGS sequence"/>
</dbReference>
<gene>
    <name evidence="2" type="ORF">BD410DRAFT_819865</name>
</gene>
<dbReference type="VEuPathDB" id="FungiDB:BD410DRAFT_819865"/>
<evidence type="ECO:0000313" key="2">
    <source>
        <dbReference type="EMBL" id="TDL25821.1"/>
    </source>
</evidence>
<dbReference type="InterPro" id="IPR029063">
    <property type="entry name" value="SAM-dependent_MTases_sf"/>
</dbReference>
<organism evidence="2 3">
    <name type="scientific">Rickenella mellea</name>
    <dbReference type="NCBI Taxonomy" id="50990"/>
    <lineage>
        <taxon>Eukaryota</taxon>
        <taxon>Fungi</taxon>
        <taxon>Dikarya</taxon>
        <taxon>Basidiomycota</taxon>
        <taxon>Agaricomycotina</taxon>
        <taxon>Agaricomycetes</taxon>
        <taxon>Hymenochaetales</taxon>
        <taxon>Rickenellaceae</taxon>
        <taxon>Rickenella</taxon>
    </lineage>
</organism>
<dbReference type="Gene3D" id="3.40.50.150">
    <property type="entry name" value="Vaccinia Virus protein VP39"/>
    <property type="match status" value="1"/>
</dbReference>
<dbReference type="GO" id="GO:0032991">
    <property type="term" value="C:protein-containing complex"/>
    <property type="evidence" value="ECO:0007669"/>
    <property type="project" value="TreeGrafter"/>
</dbReference>
<dbReference type="PANTHER" id="PTHR14614">
    <property type="entry name" value="HEPATOCELLULAR CARCINOMA-ASSOCIATED ANTIGEN"/>
    <property type="match status" value="1"/>
</dbReference>